<sequence length="159" mass="17564">MEGANKEEDEKMCATAANVAVRAATGVGDMLSRWQLMIEAKQKQGGPDVASDSQSGKDVAQKPLPSSATRIRENQEAEKRGHSVASSTPKLSFLMHDLEVDPSSSLRGHIEVLKPSNFAEYECNAKAWKSERERGNVKMAFYSTHTITIELMFLANHQR</sequence>
<evidence type="ECO:0000313" key="3">
    <source>
        <dbReference type="Proteomes" id="UP000834106"/>
    </source>
</evidence>
<dbReference type="Proteomes" id="UP000834106">
    <property type="component" value="Chromosome 19"/>
</dbReference>
<reference evidence="2" key="1">
    <citation type="submission" date="2023-05" db="EMBL/GenBank/DDBJ databases">
        <authorList>
            <person name="Huff M."/>
        </authorList>
    </citation>
    <scope>NUCLEOTIDE SEQUENCE</scope>
</reference>
<evidence type="ECO:0000313" key="2">
    <source>
        <dbReference type="EMBL" id="CAI9783065.1"/>
    </source>
</evidence>
<proteinExistence type="predicted"/>
<keyword evidence="3" id="KW-1185">Reference proteome</keyword>
<name>A0AAD2A7Y2_9LAMI</name>
<dbReference type="EMBL" id="OU503054">
    <property type="protein sequence ID" value="CAI9783065.1"/>
    <property type="molecule type" value="Genomic_DNA"/>
</dbReference>
<accession>A0AAD2A7Y2</accession>
<gene>
    <name evidence="2" type="ORF">FPE_LOCUS30495</name>
</gene>
<dbReference type="AlphaFoldDB" id="A0AAD2A7Y2"/>
<protein>
    <submittedName>
        <fullName evidence="2">Uncharacterized protein</fullName>
    </submittedName>
</protein>
<evidence type="ECO:0000256" key="1">
    <source>
        <dbReference type="SAM" id="MobiDB-lite"/>
    </source>
</evidence>
<feature type="compositionally biased region" description="Basic and acidic residues" evidence="1">
    <location>
        <begin position="70"/>
        <end position="81"/>
    </location>
</feature>
<feature type="region of interest" description="Disordered" evidence="1">
    <location>
        <begin position="41"/>
        <end position="88"/>
    </location>
</feature>
<organism evidence="2 3">
    <name type="scientific">Fraxinus pennsylvanica</name>
    <dbReference type="NCBI Taxonomy" id="56036"/>
    <lineage>
        <taxon>Eukaryota</taxon>
        <taxon>Viridiplantae</taxon>
        <taxon>Streptophyta</taxon>
        <taxon>Embryophyta</taxon>
        <taxon>Tracheophyta</taxon>
        <taxon>Spermatophyta</taxon>
        <taxon>Magnoliopsida</taxon>
        <taxon>eudicotyledons</taxon>
        <taxon>Gunneridae</taxon>
        <taxon>Pentapetalae</taxon>
        <taxon>asterids</taxon>
        <taxon>lamiids</taxon>
        <taxon>Lamiales</taxon>
        <taxon>Oleaceae</taxon>
        <taxon>Oleeae</taxon>
        <taxon>Fraxinus</taxon>
    </lineage>
</organism>